<evidence type="ECO:0000256" key="3">
    <source>
        <dbReference type="ARBA" id="ARBA00012980"/>
    </source>
</evidence>
<dbReference type="Pfam" id="PF02223">
    <property type="entry name" value="Thymidylate_kin"/>
    <property type="match status" value="1"/>
</dbReference>
<organism evidence="11 12">
    <name type="scientific">Exophiala bonariae</name>
    <dbReference type="NCBI Taxonomy" id="1690606"/>
    <lineage>
        <taxon>Eukaryota</taxon>
        <taxon>Fungi</taxon>
        <taxon>Dikarya</taxon>
        <taxon>Ascomycota</taxon>
        <taxon>Pezizomycotina</taxon>
        <taxon>Eurotiomycetes</taxon>
        <taxon>Chaetothyriomycetidae</taxon>
        <taxon>Chaetothyriales</taxon>
        <taxon>Herpotrichiellaceae</taxon>
        <taxon>Exophiala</taxon>
    </lineage>
</organism>
<dbReference type="NCBIfam" id="TIGR00041">
    <property type="entry name" value="DTMP_kinase"/>
    <property type="match status" value="1"/>
</dbReference>
<keyword evidence="7" id="KW-0547">Nucleotide-binding</keyword>
<dbReference type="RefSeq" id="XP_064704803.1">
    <property type="nucleotide sequence ID" value="XM_064847691.1"/>
</dbReference>
<dbReference type="GO" id="GO:0004550">
    <property type="term" value="F:nucleoside diphosphate kinase activity"/>
    <property type="evidence" value="ECO:0007669"/>
    <property type="project" value="TreeGrafter"/>
</dbReference>
<evidence type="ECO:0000256" key="1">
    <source>
        <dbReference type="ARBA" id="ARBA00004992"/>
    </source>
</evidence>
<dbReference type="InterPro" id="IPR018095">
    <property type="entry name" value="Thymidylate_kin_CS"/>
</dbReference>
<dbReference type="InterPro" id="IPR039430">
    <property type="entry name" value="Thymidylate_kin-like_dom"/>
</dbReference>
<evidence type="ECO:0000313" key="12">
    <source>
        <dbReference type="Proteomes" id="UP001358417"/>
    </source>
</evidence>
<feature type="domain" description="Thymidylate kinase-like" evidence="10">
    <location>
        <begin position="16"/>
        <end position="199"/>
    </location>
</feature>
<protein>
    <recommendedName>
        <fullName evidence="4">Thymidylate kinase</fullName>
        <ecNumber evidence="3">2.7.4.9</ecNumber>
    </recommendedName>
</protein>
<dbReference type="GO" id="GO:0006227">
    <property type="term" value="P:dUDP biosynthetic process"/>
    <property type="evidence" value="ECO:0007669"/>
    <property type="project" value="TreeGrafter"/>
</dbReference>
<keyword evidence="5" id="KW-0808">Transferase</keyword>
<dbReference type="GO" id="GO:0005634">
    <property type="term" value="C:nucleus"/>
    <property type="evidence" value="ECO:0007669"/>
    <property type="project" value="TreeGrafter"/>
</dbReference>
<dbReference type="Gene3D" id="3.40.50.300">
    <property type="entry name" value="P-loop containing nucleotide triphosphate hydrolases"/>
    <property type="match status" value="1"/>
</dbReference>
<comment type="pathway">
    <text evidence="1">Pyrimidine metabolism; dTTP biosynthesis.</text>
</comment>
<evidence type="ECO:0000259" key="10">
    <source>
        <dbReference type="Pfam" id="PF02223"/>
    </source>
</evidence>
<dbReference type="InterPro" id="IPR018094">
    <property type="entry name" value="Thymidylate_kinase"/>
</dbReference>
<dbReference type="GO" id="GO:0004798">
    <property type="term" value="F:dTMP kinase activity"/>
    <property type="evidence" value="ECO:0007669"/>
    <property type="project" value="UniProtKB-EC"/>
</dbReference>
<dbReference type="HAMAP" id="MF_00165">
    <property type="entry name" value="Thymidylate_kinase"/>
    <property type="match status" value="1"/>
</dbReference>
<gene>
    <name evidence="11" type="ORF">LTR84_004112</name>
</gene>
<dbReference type="GO" id="GO:0005524">
    <property type="term" value="F:ATP binding"/>
    <property type="evidence" value="ECO:0007669"/>
    <property type="project" value="UniProtKB-KW"/>
</dbReference>
<comment type="similarity">
    <text evidence="2">Belongs to the thymidylate kinase family.</text>
</comment>
<sequence length="228" mass="25200">MHDTQESQSRGILIVIEGLDRSGKSSQCQKLHDHLVGNGGQARYVKFPDRTTPTGKMINSYLTGSVEQDDHSIHLLFSANRWEAIKGIGRDISNGINVIIDRYSFSGAVYSAAKGNPELSLDWAWYPEIGLLKPDLLLFLDISPEEAAKRGNYGDERYETEKMQARVRTLFKELFARIDDLDVWLVDAGRAIDVVSQDIFAAIAKVSSDGPLTESLGKLGPLLSSTTT</sequence>
<dbReference type="GO" id="GO:0006235">
    <property type="term" value="P:dTTP biosynthetic process"/>
    <property type="evidence" value="ECO:0007669"/>
    <property type="project" value="TreeGrafter"/>
</dbReference>
<comment type="caution">
    <text evidence="11">The sequence shown here is derived from an EMBL/GenBank/DDBJ whole genome shotgun (WGS) entry which is preliminary data.</text>
</comment>
<dbReference type="EMBL" id="JAVRRD010000018">
    <property type="protein sequence ID" value="KAK5049993.1"/>
    <property type="molecule type" value="Genomic_DNA"/>
</dbReference>
<evidence type="ECO:0000313" key="11">
    <source>
        <dbReference type="EMBL" id="KAK5049993.1"/>
    </source>
</evidence>
<name>A0AAV9N5I8_9EURO</name>
<accession>A0AAV9N5I8</accession>
<dbReference type="GO" id="GO:0005829">
    <property type="term" value="C:cytosol"/>
    <property type="evidence" value="ECO:0007669"/>
    <property type="project" value="TreeGrafter"/>
</dbReference>
<evidence type="ECO:0000256" key="2">
    <source>
        <dbReference type="ARBA" id="ARBA00009776"/>
    </source>
</evidence>
<dbReference type="SUPFAM" id="SSF52540">
    <property type="entry name" value="P-loop containing nucleoside triphosphate hydrolases"/>
    <property type="match status" value="1"/>
</dbReference>
<keyword evidence="12" id="KW-1185">Reference proteome</keyword>
<evidence type="ECO:0000256" key="4">
    <source>
        <dbReference type="ARBA" id="ARBA00017144"/>
    </source>
</evidence>
<evidence type="ECO:0000256" key="6">
    <source>
        <dbReference type="ARBA" id="ARBA00022727"/>
    </source>
</evidence>
<dbReference type="PANTHER" id="PTHR10344">
    <property type="entry name" value="THYMIDYLATE KINASE"/>
    <property type="match status" value="1"/>
</dbReference>
<keyword evidence="6" id="KW-0545">Nucleotide biosynthesis</keyword>
<dbReference type="AlphaFoldDB" id="A0AAV9N5I8"/>
<dbReference type="PROSITE" id="PS01331">
    <property type="entry name" value="THYMIDYLATE_KINASE"/>
    <property type="match status" value="1"/>
</dbReference>
<proteinExistence type="inferred from homology"/>
<dbReference type="InterPro" id="IPR027417">
    <property type="entry name" value="P-loop_NTPase"/>
</dbReference>
<evidence type="ECO:0000256" key="5">
    <source>
        <dbReference type="ARBA" id="ARBA00022679"/>
    </source>
</evidence>
<dbReference type="GeneID" id="89972291"/>
<keyword evidence="9" id="KW-0067">ATP-binding</keyword>
<dbReference type="EC" id="2.7.4.9" evidence="3"/>
<dbReference type="Proteomes" id="UP001358417">
    <property type="component" value="Unassembled WGS sequence"/>
</dbReference>
<evidence type="ECO:0000256" key="8">
    <source>
        <dbReference type="ARBA" id="ARBA00022777"/>
    </source>
</evidence>
<keyword evidence="8" id="KW-0418">Kinase</keyword>
<evidence type="ECO:0000256" key="9">
    <source>
        <dbReference type="ARBA" id="ARBA00022840"/>
    </source>
</evidence>
<dbReference type="PANTHER" id="PTHR10344:SF1">
    <property type="entry name" value="THYMIDYLATE KINASE"/>
    <property type="match status" value="1"/>
</dbReference>
<reference evidence="11 12" key="1">
    <citation type="submission" date="2023-08" db="EMBL/GenBank/DDBJ databases">
        <title>Black Yeasts Isolated from many extreme environments.</title>
        <authorList>
            <person name="Coleine C."/>
            <person name="Stajich J.E."/>
            <person name="Selbmann L."/>
        </authorList>
    </citation>
    <scope>NUCLEOTIDE SEQUENCE [LARGE SCALE GENOMIC DNA]</scope>
    <source>
        <strain evidence="11 12">CCFEE 5792</strain>
    </source>
</reference>
<dbReference type="GO" id="GO:0006233">
    <property type="term" value="P:dTDP biosynthetic process"/>
    <property type="evidence" value="ECO:0007669"/>
    <property type="project" value="InterPro"/>
</dbReference>
<evidence type="ECO:0000256" key="7">
    <source>
        <dbReference type="ARBA" id="ARBA00022741"/>
    </source>
</evidence>
<dbReference type="FunFam" id="3.40.50.300:FF:000679">
    <property type="entry name" value="Thymidylate kinase"/>
    <property type="match status" value="1"/>
</dbReference>